<evidence type="ECO:0000313" key="3">
    <source>
        <dbReference type="Proteomes" id="UP000186817"/>
    </source>
</evidence>
<comment type="caution">
    <text evidence="2">The sequence shown here is derived from an EMBL/GenBank/DDBJ whole genome shotgun (WGS) entry which is preliminary data.</text>
</comment>
<proteinExistence type="predicted"/>
<feature type="transmembrane region" description="Helical" evidence="1">
    <location>
        <begin position="20"/>
        <end position="37"/>
    </location>
</feature>
<dbReference type="EMBL" id="LSRX01000173">
    <property type="protein sequence ID" value="OLQ05887.1"/>
    <property type="molecule type" value="Genomic_DNA"/>
</dbReference>
<dbReference type="AlphaFoldDB" id="A0A1Q9EET2"/>
<evidence type="ECO:0000313" key="2">
    <source>
        <dbReference type="EMBL" id="OLQ05887.1"/>
    </source>
</evidence>
<evidence type="ECO:0000256" key="1">
    <source>
        <dbReference type="SAM" id="Phobius"/>
    </source>
</evidence>
<name>A0A1Q9EET2_SYMMI</name>
<dbReference type="OrthoDB" id="10321124at2759"/>
<reference evidence="2 3" key="1">
    <citation type="submission" date="2016-02" db="EMBL/GenBank/DDBJ databases">
        <title>Genome analysis of coral dinoflagellate symbionts highlights evolutionary adaptations to a symbiotic lifestyle.</title>
        <authorList>
            <person name="Aranda M."/>
            <person name="Li Y."/>
            <person name="Liew Y.J."/>
            <person name="Baumgarten S."/>
            <person name="Simakov O."/>
            <person name="Wilson M."/>
            <person name="Piel J."/>
            <person name="Ashoor H."/>
            <person name="Bougouffa S."/>
            <person name="Bajic V.B."/>
            <person name="Ryu T."/>
            <person name="Ravasi T."/>
            <person name="Bayer T."/>
            <person name="Micklem G."/>
            <person name="Kim H."/>
            <person name="Bhak J."/>
            <person name="Lajeunesse T.C."/>
            <person name="Voolstra C.R."/>
        </authorList>
    </citation>
    <scope>NUCLEOTIDE SEQUENCE [LARGE SCALE GENOMIC DNA]</scope>
    <source>
        <strain evidence="2 3">CCMP2467</strain>
    </source>
</reference>
<sequence length="154" mass="17157">MCSWLWMLYQPLSIDNFVSIANTIMMVISALSILQSFPTRRIGRDRISFNSVLPAGERRRHWSMFDCSAGIAPDEISFNTVLGSLDKALRHAVTMDSLLTSPLSELWLRAGIVQVSRAVNIFQNPSVNQADDDFDHTSVLLDEVPCVPSSMPDA</sequence>
<keyword evidence="1" id="KW-0472">Membrane</keyword>
<organism evidence="2 3">
    <name type="scientific">Symbiodinium microadriaticum</name>
    <name type="common">Dinoflagellate</name>
    <name type="synonym">Zooxanthella microadriatica</name>
    <dbReference type="NCBI Taxonomy" id="2951"/>
    <lineage>
        <taxon>Eukaryota</taxon>
        <taxon>Sar</taxon>
        <taxon>Alveolata</taxon>
        <taxon>Dinophyceae</taxon>
        <taxon>Suessiales</taxon>
        <taxon>Symbiodiniaceae</taxon>
        <taxon>Symbiodinium</taxon>
    </lineage>
</organism>
<gene>
    <name evidence="2" type="ORF">AK812_SmicGene10876</name>
</gene>
<accession>A0A1Q9EET2</accession>
<keyword evidence="1" id="KW-1133">Transmembrane helix</keyword>
<keyword evidence="1" id="KW-0812">Transmembrane</keyword>
<dbReference type="Proteomes" id="UP000186817">
    <property type="component" value="Unassembled WGS sequence"/>
</dbReference>
<keyword evidence="3" id="KW-1185">Reference proteome</keyword>
<protein>
    <submittedName>
        <fullName evidence="2">Uncharacterized protein</fullName>
    </submittedName>
</protein>